<evidence type="ECO:0000313" key="3">
    <source>
        <dbReference type="Proteomes" id="UP001212997"/>
    </source>
</evidence>
<feature type="compositionally biased region" description="Basic residues" evidence="1">
    <location>
        <begin position="395"/>
        <end position="406"/>
    </location>
</feature>
<feature type="compositionally biased region" description="Polar residues" evidence="1">
    <location>
        <begin position="338"/>
        <end position="350"/>
    </location>
</feature>
<feature type="compositionally biased region" description="Low complexity" evidence="1">
    <location>
        <begin position="1"/>
        <end position="21"/>
    </location>
</feature>
<feature type="compositionally biased region" description="Basic and acidic residues" evidence="1">
    <location>
        <begin position="419"/>
        <end position="430"/>
    </location>
</feature>
<feature type="region of interest" description="Disordered" evidence="1">
    <location>
        <begin position="228"/>
        <end position="261"/>
    </location>
</feature>
<sequence>MSSPSLPTSSTPESNSTPQPSQLDLDDDWILVSQDWWKLPFHDVSWHHRNKLQWSQDGVFLPHYPTPLHYHAHLFSDKDSTIAQAYRLSLPIQGQPAPPTSGTKDLELSPALIGVKLVEDVINRYELDVGIIHPQVPSATTPSQAEASLRPSVLFNGQITPSDLLQIRNYWESLATSFLGISSPRPSLSSHLFAAPPLALNGVKLWDLNALEDPLSFSSAIVADATRSPTKAKFRKGVGPGTRPVHPTSSRNSRSPDGALLDLTDSELSADSDPQPPTPYSEKKSYAAALVYDDHGHVHPTRRRLSLHQGRNVVVAPSPSKPLNAAALSFIPAATTAPTSQLDDSNPQHHSLSSPLLSSTTGTTTNDSTSPYTPTYEFHFPSLTSQPIITSSPTRTRKPSSGHRHNQSVTSPSKTGDVPTRKQDEERDRSSSLSGLDENDRLGARSLPPNLRKDDQGFYTEVSHSSSAMPASLVSRPLSSSANLGLGAPPSGDSGATSGSSVITGGGSGKAAFDIVGPSGFFGRVGEWVWRRE</sequence>
<evidence type="ECO:0000256" key="1">
    <source>
        <dbReference type="SAM" id="MobiDB-lite"/>
    </source>
</evidence>
<name>A0AAD5V0Z7_9APHY</name>
<comment type="caution">
    <text evidence="2">The sequence shown here is derived from an EMBL/GenBank/DDBJ whole genome shotgun (WGS) entry which is preliminary data.</text>
</comment>
<feature type="region of interest" description="Disordered" evidence="1">
    <location>
        <begin position="1"/>
        <end position="22"/>
    </location>
</feature>
<dbReference type="AlphaFoldDB" id="A0AAD5V0Z7"/>
<proteinExistence type="predicted"/>
<reference evidence="2" key="1">
    <citation type="submission" date="2022-07" db="EMBL/GenBank/DDBJ databases">
        <title>Genome Sequence of Physisporinus lineatus.</title>
        <authorList>
            <person name="Buettner E."/>
        </authorList>
    </citation>
    <scope>NUCLEOTIDE SEQUENCE</scope>
    <source>
        <strain evidence="2">VT162</strain>
    </source>
</reference>
<keyword evidence="3" id="KW-1185">Reference proteome</keyword>
<accession>A0AAD5V0Z7</accession>
<protein>
    <submittedName>
        <fullName evidence="2">Uncharacterized protein</fullName>
    </submittedName>
</protein>
<feature type="compositionally biased region" description="Low complexity" evidence="1">
    <location>
        <begin position="494"/>
        <end position="503"/>
    </location>
</feature>
<dbReference type="EMBL" id="JANAWD010000231">
    <property type="protein sequence ID" value="KAJ3483352.1"/>
    <property type="molecule type" value="Genomic_DNA"/>
</dbReference>
<feature type="region of interest" description="Disordered" evidence="1">
    <location>
        <begin position="338"/>
        <end position="521"/>
    </location>
</feature>
<evidence type="ECO:0000313" key="2">
    <source>
        <dbReference type="EMBL" id="KAJ3483352.1"/>
    </source>
</evidence>
<feature type="compositionally biased region" description="Low complexity" evidence="1">
    <location>
        <begin position="351"/>
        <end position="375"/>
    </location>
</feature>
<organism evidence="2 3">
    <name type="scientific">Meripilus lineatus</name>
    <dbReference type="NCBI Taxonomy" id="2056292"/>
    <lineage>
        <taxon>Eukaryota</taxon>
        <taxon>Fungi</taxon>
        <taxon>Dikarya</taxon>
        <taxon>Basidiomycota</taxon>
        <taxon>Agaricomycotina</taxon>
        <taxon>Agaricomycetes</taxon>
        <taxon>Polyporales</taxon>
        <taxon>Meripilaceae</taxon>
        <taxon>Meripilus</taxon>
    </lineage>
</organism>
<dbReference type="Proteomes" id="UP001212997">
    <property type="component" value="Unassembled WGS sequence"/>
</dbReference>
<gene>
    <name evidence="2" type="ORF">NLI96_g6357</name>
</gene>